<protein>
    <submittedName>
        <fullName evidence="5">4'-phosphopantetheinyl transferase superfamily protein</fullName>
    </submittedName>
</protein>
<dbReference type="PANTHER" id="PTHR12215:SF10">
    <property type="entry name" value="L-AMINOADIPATE-SEMIALDEHYDE DEHYDROGENASE-PHOSPHOPANTETHEINYL TRANSFERASE"/>
    <property type="match status" value="1"/>
</dbReference>
<dbReference type="GO" id="GO:0000287">
    <property type="term" value="F:magnesium ion binding"/>
    <property type="evidence" value="ECO:0007669"/>
    <property type="project" value="InterPro"/>
</dbReference>
<evidence type="ECO:0000256" key="2">
    <source>
        <dbReference type="ARBA" id="ARBA00022679"/>
    </source>
</evidence>
<dbReference type="Pfam" id="PF22624">
    <property type="entry name" value="AASDHPPT_N"/>
    <property type="match status" value="1"/>
</dbReference>
<dbReference type="Gene3D" id="3.90.470.20">
    <property type="entry name" value="4'-phosphopantetheinyl transferase domain"/>
    <property type="match status" value="2"/>
</dbReference>
<dbReference type="SUPFAM" id="SSF56214">
    <property type="entry name" value="4'-phosphopantetheinyl transferase"/>
    <property type="match status" value="2"/>
</dbReference>
<dbReference type="InterPro" id="IPR008278">
    <property type="entry name" value="4-PPantetheinyl_Trfase_dom"/>
</dbReference>
<organism evidence="5 6">
    <name type="scientific">Methylococcus geothermalis</name>
    <dbReference type="NCBI Taxonomy" id="2681310"/>
    <lineage>
        <taxon>Bacteria</taxon>
        <taxon>Pseudomonadati</taxon>
        <taxon>Pseudomonadota</taxon>
        <taxon>Gammaproteobacteria</taxon>
        <taxon>Methylococcales</taxon>
        <taxon>Methylococcaceae</taxon>
        <taxon>Methylococcus</taxon>
    </lineage>
</organism>
<name>A0A858QC64_9GAMM</name>
<evidence type="ECO:0000313" key="6">
    <source>
        <dbReference type="Proteomes" id="UP000503004"/>
    </source>
</evidence>
<dbReference type="GO" id="GO:0019878">
    <property type="term" value="P:lysine biosynthetic process via aminoadipic acid"/>
    <property type="evidence" value="ECO:0007669"/>
    <property type="project" value="TreeGrafter"/>
</dbReference>
<evidence type="ECO:0000313" key="5">
    <source>
        <dbReference type="EMBL" id="QJD31380.1"/>
    </source>
</evidence>
<dbReference type="GO" id="GO:0005829">
    <property type="term" value="C:cytosol"/>
    <property type="evidence" value="ECO:0007669"/>
    <property type="project" value="TreeGrafter"/>
</dbReference>
<accession>A0A858QC64</accession>
<dbReference type="PANTHER" id="PTHR12215">
    <property type="entry name" value="PHOSPHOPANTETHEINE TRANSFERASE"/>
    <property type="match status" value="1"/>
</dbReference>
<gene>
    <name evidence="5" type="ORF">GNH96_09085</name>
</gene>
<proteinExistence type="inferred from homology"/>
<feature type="domain" description="4'-phosphopantetheinyl transferase" evidence="3">
    <location>
        <begin position="116"/>
        <end position="183"/>
    </location>
</feature>
<feature type="domain" description="4'-phosphopantetheinyl transferase N-terminal" evidence="4">
    <location>
        <begin position="34"/>
        <end position="110"/>
    </location>
</feature>
<keyword evidence="2 5" id="KW-0808">Transferase</keyword>
<keyword evidence="6" id="KW-1185">Reference proteome</keyword>
<dbReference type="GO" id="GO:0008897">
    <property type="term" value="F:holo-[acyl-carrier-protein] synthase activity"/>
    <property type="evidence" value="ECO:0007669"/>
    <property type="project" value="InterPro"/>
</dbReference>
<dbReference type="InterPro" id="IPR055066">
    <property type="entry name" value="AASDHPPT_N"/>
</dbReference>
<dbReference type="InterPro" id="IPR037143">
    <property type="entry name" value="4-PPantetheinyl_Trfase_dom_sf"/>
</dbReference>
<dbReference type="Proteomes" id="UP000503004">
    <property type="component" value="Chromosome"/>
</dbReference>
<dbReference type="InterPro" id="IPR050559">
    <property type="entry name" value="P-Pant_transferase_sf"/>
</dbReference>
<evidence type="ECO:0000259" key="3">
    <source>
        <dbReference type="Pfam" id="PF01648"/>
    </source>
</evidence>
<dbReference type="AlphaFoldDB" id="A0A858QC64"/>
<dbReference type="EMBL" id="CP046565">
    <property type="protein sequence ID" value="QJD31380.1"/>
    <property type="molecule type" value="Genomic_DNA"/>
</dbReference>
<evidence type="ECO:0000256" key="1">
    <source>
        <dbReference type="ARBA" id="ARBA00010990"/>
    </source>
</evidence>
<comment type="similarity">
    <text evidence="1">Belongs to the P-Pant transferase superfamily. Gsp/Sfp/HetI/AcpT family.</text>
</comment>
<reference evidence="6" key="1">
    <citation type="submission" date="2019-12" db="EMBL/GenBank/DDBJ databases">
        <authorList>
            <person name="Awala S.I."/>
            <person name="Rhee S.K."/>
        </authorList>
    </citation>
    <scope>NUCLEOTIDE SEQUENCE [LARGE SCALE GENOMIC DNA]</scope>
    <source>
        <strain evidence="6">IM1</strain>
    </source>
</reference>
<sequence>MDHEALPPLPATLASGQVHVWHCEVGDSRAFRQEWLSAEEKARADRFSLATPKAQFIAGRTILRAVLGQYLGCDPASLAFSIGEYGKPALRGSHGLEFNISHSGGRIILALARDTPVGVDIEARRRLASLDTLARRCLAPCEYAELGGLDTDAMTRGFLRLWVRKEALGKASGRGMALGLQHCVSSLEGPPRWLEIPPELGPAGGWSLAELPVMEGFEAAVTVHAANARCYCGGIEFEGENLRFENLKSLLYSTPDCVLGNAAADSSRYPSR</sequence>
<evidence type="ECO:0000259" key="4">
    <source>
        <dbReference type="Pfam" id="PF22624"/>
    </source>
</evidence>
<dbReference type="KEGG" id="metu:GNH96_09085"/>
<dbReference type="Pfam" id="PF01648">
    <property type="entry name" value="ACPS"/>
    <property type="match status" value="1"/>
</dbReference>